<dbReference type="CDD" id="cd04640">
    <property type="entry name" value="CBS_pair_proteobact"/>
    <property type="match status" value="1"/>
</dbReference>
<dbReference type="Pfam" id="PF00571">
    <property type="entry name" value="CBS"/>
    <property type="match status" value="1"/>
</dbReference>
<dbReference type="RefSeq" id="WP_131447179.1">
    <property type="nucleotide sequence ID" value="NZ_SJZB01000037.1"/>
</dbReference>
<sequence>METTYRMLPVAPLQKGATFVKPRQQVIEAVTMEQSATAVMTDFAVVTAQTILPLESIEAARTKMIHHGVRLLLVTDDQQQILGLITASDLTSERPMRVIQTQGIRHADVLVKDIMTPREKLEVICMDDLQKAKVGDVVSTLQAKGRQHALVVERQADRSQILRGMFSTTQIARQLDMPIHTVPVADSFAEIAQLND</sequence>
<comment type="caution">
    <text evidence="3">The sequence shown here is derived from an EMBL/GenBank/DDBJ whole genome shotgun (WGS) entry which is preliminary data.</text>
</comment>
<evidence type="ECO:0000259" key="2">
    <source>
        <dbReference type="PROSITE" id="PS51371"/>
    </source>
</evidence>
<gene>
    <name evidence="3" type="ORF">EZJ19_10075</name>
</gene>
<dbReference type="AlphaFoldDB" id="A0A4R1B9L4"/>
<dbReference type="PROSITE" id="PS51371">
    <property type="entry name" value="CBS"/>
    <property type="match status" value="1"/>
</dbReference>
<evidence type="ECO:0000313" key="3">
    <source>
        <dbReference type="EMBL" id="TCJ13611.1"/>
    </source>
</evidence>
<reference evidence="3 4" key="1">
    <citation type="submission" date="2019-03" db="EMBL/GenBank/DDBJ databases">
        <title>Genome sequence of Thiobacillaceae bacterium LSR1, a sulfur-oxidizing bacterium isolated from freshwater sediment.</title>
        <authorList>
            <person name="Li S."/>
        </authorList>
    </citation>
    <scope>NUCLEOTIDE SEQUENCE [LARGE SCALE GENOMIC DNA]</scope>
    <source>
        <strain evidence="3 4">LSR1</strain>
    </source>
</reference>
<dbReference type="Proteomes" id="UP000295443">
    <property type="component" value="Unassembled WGS sequence"/>
</dbReference>
<name>A0A4R1B9L4_9PROT</name>
<organism evidence="3 4">
    <name type="scientific">Parasulfuritortus cantonensis</name>
    <dbReference type="NCBI Taxonomy" id="2528202"/>
    <lineage>
        <taxon>Bacteria</taxon>
        <taxon>Pseudomonadati</taxon>
        <taxon>Pseudomonadota</taxon>
        <taxon>Betaproteobacteria</taxon>
        <taxon>Nitrosomonadales</taxon>
        <taxon>Thiobacillaceae</taxon>
        <taxon>Parasulfuritortus</taxon>
    </lineage>
</organism>
<proteinExistence type="predicted"/>
<evidence type="ECO:0000313" key="4">
    <source>
        <dbReference type="Proteomes" id="UP000295443"/>
    </source>
</evidence>
<keyword evidence="4" id="KW-1185">Reference proteome</keyword>
<dbReference type="SUPFAM" id="SSF54631">
    <property type="entry name" value="CBS-domain pair"/>
    <property type="match status" value="1"/>
</dbReference>
<dbReference type="EMBL" id="SJZB01000037">
    <property type="protein sequence ID" value="TCJ13611.1"/>
    <property type="molecule type" value="Genomic_DNA"/>
</dbReference>
<evidence type="ECO:0000256" key="1">
    <source>
        <dbReference type="PROSITE-ProRule" id="PRU00703"/>
    </source>
</evidence>
<dbReference type="InterPro" id="IPR046342">
    <property type="entry name" value="CBS_dom_sf"/>
</dbReference>
<dbReference type="OrthoDB" id="5295117at2"/>
<dbReference type="SMART" id="SM00116">
    <property type="entry name" value="CBS"/>
    <property type="match status" value="2"/>
</dbReference>
<accession>A0A4R1B9L4</accession>
<dbReference type="InterPro" id="IPR000644">
    <property type="entry name" value="CBS_dom"/>
</dbReference>
<protein>
    <submittedName>
        <fullName evidence="3">CBS domain-containing protein</fullName>
    </submittedName>
</protein>
<keyword evidence="1" id="KW-0129">CBS domain</keyword>
<feature type="domain" description="CBS" evidence="2">
    <location>
        <begin position="39"/>
        <end position="101"/>
    </location>
</feature>
<dbReference type="Gene3D" id="3.10.580.10">
    <property type="entry name" value="CBS-domain"/>
    <property type="match status" value="1"/>
</dbReference>